<evidence type="ECO:0000256" key="1">
    <source>
        <dbReference type="PROSITE-ProRule" id="PRU00339"/>
    </source>
</evidence>
<reference evidence="5 6" key="1">
    <citation type="submission" date="2018-06" db="EMBL/GenBank/DDBJ databases">
        <title>Comparative genomics of Brasilonema spp. strains.</title>
        <authorList>
            <person name="Alvarenga D.O."/>
            <person name="Fiore M.F."/>
            <person name="Varani A.M."/>
        </authorList>
    </citation>
    <scope>NUCLEOTIDE SEQUENCE [LARGE SCALE GENOMIC DNA]</scope>
    <source>
        <strain evidence="5 6">CENA114</strain>
    </source>
</reference>
<feature type="repeat" description="TPR" evidence="1">
    <location>
        <begin position="186"/>
        <end position="219"/>
    </location>
</feature>
<feature type="signal peptide" evidence="3">
    <location>
        <begin position="1"/>
        <end position="24"/>
    </location>
</feature>
<dbReference type="Gene3D" id="1.25.40.10">
    <property type="entry name" value="Tetratricopeptide repeat domain"/>
    <property type="match status" value="3"/>
</dbReference>
<feature type="coiled-coil region" evidence="2">
    <location>
        <begin position="392"/>
        <end position="422"/>
    </location>
</feature>
<dbReference type="KEGG" id="bsen:DP114_04570"/>
<dbReference type="InterPro" id="IPR024983">
    <property type="entry name" value="CHAT_dom"/>
</dbReference>
<dbReference type="SUPFAM" id="SSF48452">
    <property type="entry name" value="TPR-like"/>
    <property type="match status" value="2"/>
</dbReference>
<dbReference type="InterPro" id="IPR019734">
    <property type="entry name" value="TPR_rpt"/>
</dbReference>
<evidence type="ECO:0000256" key="3">
    <source>
        <dbReference type="SAM" id="SignalP"/>
    </source>
</evidence>
<dbReference type="EMBL" id="CP030118">
    <property type="protein sequence ID" value="QDL07274.1"/>
    <property type="molecule type" value="Genomic_DNA"/>
</dbReference>
<dbReference type="PANTHER" id="PTHR10098:SF108">
    <property type="entry name" value="TETRATRICOPEPTIDE REPEAT PROTEIN 28"/>
    <property type="match status" value="1"/>
</dbReference>
<feature type="repeat" description="TPR" evidence="1">
    <location>
        <begin position="226"/>
        <end position="259"/>
    </location>
</feature>
<dbReference type="PROSITE" id="PS50005">
    <property type="entry name" value="TPR"/>
    <property type="match status" value="7"/>
</dbReference>
<dbReference type="Pfam" id="PF12770">
    <property type="entry name" value="CHAT"/>
    <property type="match status" value="1"/>
</dbReference>
<dbReference type="RefSeq" id="WP_172195155.1">
    <property type="nucleotide sequence ID" value="NZ_CAWOXK010000001.1"/>
</dbReference>
<feature type="repeat" description="TPR" evidence="1">
    <location>
        <begin position="106"/>
        <end position="139"/>
    </location>
</feature>
<feature type="repeat" description="TPR" evidence="1">
    <location>
        <begin position="346"/>
        <end position="379"/>
    </location>
</feature>
<keyword evidence="2" id="KW-0175">Coiled coil</keyword>
<evidence type="ECO:0000259" key="4">
    <source>
        <dbReference type="Pfam" id="PF12770"/>
    </source>
</evidence>
<dbReference type="PANTHER" id="PTHR10098">
    <property type="entry name" value="RAPSYN-RELATED"/>
    <property type="match status" value="1"/>
</dbReference>
<feature type="chain" id="PRO_5032993517" description="CHAT domain-containing protein" evidence="3">
    <location>
        <begin position="25"/>
        <end position="834"/>
    </location>
</feature>
<name>A0A856MA88_9CYAN</name>
<evidence type="ECO:0000256" key="2">
    <source>
        <dbReference type="SAM" id="Coils"/>
    </source>
</evidence>
<evidence type="ECO:0000313" key="5">
    <source>
        <dbReference type="EMBL" id="QDL07274.1"/>
    </source>
</evidence>
<feature type="repeat" description="TPR" evidence="1">
    <location>
        <begin position="146"/>
        <end position="179"/>
    </location>
</feature>
<dbReference type="PROSITE" id="PS50293">
    <property type="entry name" value="TPR_REGION"/>
    <property type="match status" value="1"/>
</dbReference>
<dbReference type="AlphaFoldDB" id="A0A856MA88"/>
<sequence length="834" mass="93296">MNISEKLRCIFCCSFSNFSRYSLAVLMGVVLLSDSVEATFRSTNLQIAQQPVTNSQDATRAAAQKAFDEGLAFFKEGSAESLRQAIKKWEVALQLWQKVGDEAKQALTSLSIGRVYDTLGEKQKALEFYNQALPLFRAVGDRGGEATTLNNIGRVYDTLGEKQKALEFYNQALPLFRAVGDRGGEATTLNNIGRVYDTLGEKQKALEFYNQALPLFRAVGDRGGEATTLNNIGRVYDTLGEKQKALEFYNQALPLFRAVGDRGGEATTLNNIGGVYSALGEKQKALEFYNQALPLFRAVGDRRGEARTLNNIGRVYDTLGEKQKALEFYNQALPLFRAVGDRGGEATTLNNIGLVYSALGEKQKALEFYNQALPLLRAVGDRGAEATTLSNIASLERNRGNLEQSLKQISAAIEIIEDLRTKVVNQDLRTSYFASVQGYYKFYIDLLMQLHKKNPSKGYDALALHISERSRARGLIELLTEANANIRKGANSQLLAEERRLQFRLEARQKRLLSLSNTEANERQAAALKTEIENLLNQYQELQVKIRTTSPKYANLKYPNPLTLPQIQQQLDKDTLLLQYSLGEERSYLWAVTPNSMQSYKLPGRKEIEQKVEELRKLLRDPGMNKVSPEQTAKAADQLSQLILAPVAKDLGQKRLLIVADGALQYIPFTVLTVPKSSVSAENYQPLLLNHEIVSLPSATTIDILRQELKGRQKAPKSLAILADPVFSNKDKRFTRVTQNRSLKNNNQRGASQNTSSALDLDKSALTRATRDIDMGNIPRLEGTRKEAEEIMKLVPQSDTLNAFDFDANYTWATNPQLSQYRYLLFATHGILNW</sequence>
<accession>A0A856MA88</accession>
<proteinExistence type="predicted"/>
<evidence type="ECO:0000313" key="6">
    <source>
        <dbReference type="Proteomes" id="UP000503129"/>
    </source>
</evidence>
<feature type="coiled-coil region" evidence="2">
    <location>
        <begin position="518"/>
        <end position="545"/>
    </location>
</feature>
<organism evidence="5 6">
    <name type="scientific">Brasilonema sennae CENA114</name>
    <dbReference type="NCBI Taxonomy" id="415709"/>
    <lineage>
        <taxon>Bacteria</taxon>
        <taxon>Bacillati</taxon>
        <taxon>Cyanobacteriota</taxon>
        <taxon>Cyanophyceae</taxon>
        <taxon>Nostocales</taxon>
        <taxon>Scytonemataceae</taxon>
        <taxon>Brasilonema</taxon>
        <taxon>Bromeliae group (in: Brasilonema)</taxon>
    </lineage>
</organism>
<dbReference type="Proteomes" id="UP000503129">
    <property type="component" value="Chromosome"/>
</dbReference>
<feature type="repeat" description="TPR" evidence="1">
    <location>
        <begin position="306"/>
        <end position="339"/>
    </location>
</feature>
<feature type="domain" description="CHAT" evidence="4">
    <location>
        <begin position="635"/>
        <end position="833"/>
    </location>
</feature>
<protein>
    <recommendedName>
        <fullName evidence="4">CHAT domain-containing protein</fullName>
    </recommendedName>
</protein>
<gene>
    <name evidence="5" type="ORF">DP114_04570</name>
</gene>
<dbReference type="Pfam" id="PF13424">
    <property type="entry name" value="TPR_12"/>
    <property type="match status" value="3"/>
</dbReference>
<keyword evidence="3" id="KW-0732">Signal</keyword>
<dbReference type="Pfam" id="PF13181">
    <property type="entry name" value="TPR_8"/>
    <property type="match status" value="2"/>
</dbReference>
<keyword evidence="1" id="KW-0802">TPR repeat</keyword>
<keyword evidence="6" id="KW-1185">Reference proteome</keyword>
<dbReference type="InterPro" id="IPR011990">
    <property type="entry name" value="TPR-like_helical_dom_sf"/>
</dbReference>
<feature type="repeat" description="TPR" evidence="1">
    <location>
        <begin position="266"/>
        <end position="299"/>
    </location>
</feature>
<dbReference type="SMART" id="SM00028">
    <property type="entry name" value="TPR"/>
    <property type="match status" value="8"/>
</dbReference>